<proteinExistence type="predicted"/>
<sequence length="249" mass="29102">MKLVNLGCGSRYHSDWINLDFKSSSEYVMKYDLHTSLPFEDESIDVVYSSHVLEHFSKCFAPKFLQECYRILKPNGIIRVVVPDLEQIIKNYIYLLEKAKVGDIDAQEKYEWTMIELFDQMVRNYSGGEMLNYWKQNPMPQEAFVIERTGTEAKNAIEKIRQNPKVKPSNECVQKSAQEIGKFRLSGEVHQWMYDEYSLGKLLQSTGFKSVEKCKADESKIQAFNNYFLDIERDGKIRKPDSLFMEAIK</sequence>
<comment type="caution">
    <text evidence="2">The sequence shown here is derived from an EMBL/GenBank/DDBJ whole genome shotgun (WGS) entry which is preliminary data.</text>
</comment>
<name>A0A2S9T700_9BACT</name>
<evidence type="ECO:0000313" key="3">
    <source>
        <dbReference type="Proteomes" id="UP000238281"/>
    </source>
</evidence>
<reference evidence="2 3" key="1">
    <citation type="submission" date="2017-09" db="EMBL/GenBank/DDBJ databases">
        <title>Reassesment of A. cryaerophilus.</title>
        <authorList>
            <person name="Perez-Cataluna A."/>
            <person name="Collado L."/>
            <person name="Salgado O."/>
            <person name="Lefinanco V."/>
            <person name="Figueras M.J."/>
        </authorList>
    </citation>
    <scope>NUCLEOTIDE SEQUENCE [LARGE SCALE GENOMIC DNA]</scope>
    <source>
        <strain evidence="2 3">LMG 10210</strain>
    </source>
</reference>
<dbReference type="EMBL" id="NXGE01000003">
    <property type="protein sequence ID" value="PRM94615.1"/>
    <property type="molecule type" value="Genomic_DNA"/>
</dbReference>
<accession>A0A2S9T700</accession>
<dbReference type="GO" id="GO:0032259">
    <property type="term" value="P:methylation"/>
    <property type="evidence" value="ECO:0007669"/>
    <property type="project" value="UniProtKB-KW"/>
</dbReference>
<dbReference type="Proteomes" id="UP000238281">
    <property type="component" value="Unassembled WGS sequence"/>
</dbReference>
<dbReference type="AlphaFoldDB" id="A0A2S9T700"/>
<dbReference type="InterPro" id="IPR013216">
    <property type="entry name" value="Methyltransf_11"/>
</dbReference>
<keyword evidence="2" id="KW-0489">Methyltransferase</keyword>
<gene>
    <name evidence="2" type="ORF">CJ673_06180</name>
</gene>
<dbReference type="Gene3D" id="3.40.50.150">
    <property type="entry name" value="Vaccinia Virus protein VP39"/>
    <property type="match status" value="1"/>
</dbReference>
<dbReference type="RefSeq" id="WP_105915505.1">
    <property type="nucleotide sequence ID" value="NZ_NXGE01000003.1"/>
</dbReference>
<dbReference type="SUPFAM" id="SSF53335">
    <property type="entry name" value="S-adenosyl-L-methionine-dependent methyltransferases"/>
    <property type="match status" value="1"/>
</dbReference>
<dbReference type="GO" id="GO:0008757">
    <property type="term" value="F:S-adenosylmethionine-dependent methyltransferase activity"/>
    <property type="evidence" value="ECO:0007669"/>
    <property type="project" value="InterPro"/>
</dbReference>
<dbReference type="InterPro" id="IPR029063">
    <property type="entry name" value="SAM-dependent_MTases_sf"/>
</dbReference>
<protein>
    <submittedName>
        <fullName evidence="2">Methyltransferase type 11</fullName>
    </submittedName>
</protein>
<keyword evidence="2" id="KW-0808">Transferase</keyword>
<dbReference type="CDD" id="cd02440">
    <property type="entry name" value="AdoMet_MTases"/>
    <property type="match status" value="1"/>
</dbReference>
<evidence type="ECO:0000259" key="1">
    <source>
        <dbReference type="Pfam" id="PF08241"/>
    </source>
</evidence>
<dbReference type="Pfam" id="PF08241">
    <property type="entry name" value="Methyltransf_11"/>
    <property type="match status" value="1"/>
</dbReference>
<feature type="domain" description="Methyltransferase type 11" evidence="1">
    <location>
        <begin position="33"/>
        <end position="78"/>
    </location>
</feature>
<evidence type="ECO:0000313" key="2">
    <source>
        <dbReference type="EMBL" id="PRM94615.1"/>
    </source>
</evidence>
<organism evidence="2 3">
    <name type="scientific">Aliarcobacter cryaerophilus</name>
    <dbReference type="NCBI Taxonomy" id="28198"/>
    <lineage>
        <taxon>Bacteria</taxon>
        <taxon>Pseudomonadati</taxon>
        <taxon>Campylobacterota</taxon>
        <taxon>Epsilonproteobacteria</taxon>
        <taxon>Campylobacterales</taxon>
        <taxon>Arcobacteraceae</taxon>
        <taxon>Aliarcobacter</taxon>
    </lineage>
</organism>